<evidence type="ECO:0000313" key="6">
    <source>
        <dbReference type="EMBL" id="RTZ15236.1"/>
    </source>
</evidence>
<dbReference type="Gene3D" id="3.40.190.10">
    <property type="entry name" value="Periplasmic binding protein-like II"/>
    <property type="match status" value="2"/>
</dbReference>
<dbReference type="InterPro" id="IPR000847">
    <property type="entry name" value="LysR_HTH_N"/>
</dbReference>
<dbReference type="Pfam" id="PF03466">
    <property type="entry name" value="LysR_substrate"/>
    <property type="match status" value="1"/>
</dbReference>
<dbReference type="SUPFAM" id="SSF53850">
    <property type="entry name" value="Periplasmic binding protein-like II"/>
    <property type="match status" value="1"/>
</dbReference>
<organism evidence="6 7">
    <name type="scientific">Vibrio aquaticus</name>
    <dbReference type="NCBI Taxonomy" id="2496559"/>
    <lineage>
        <taxon>Bacteria</taxon>
        <taxon>Pseudomonadati</taxon>
        <taxon>Pseudomonadota</taxon>
        <taxon>Gammaproteobacteria</taxon>
        <taxon>Vibrionales</taxon>
        <taxon>Vibrionaceae</taxon>
        <taxon>Vibrio</taxon>
    </lineage>
</organism>
<dbReference type="Pfam" id="PF00126">
    <property type="entry name" value="HTH_1"/>
    <property type="match status" value="1"/>
</dbReference>
<dbReference type="RefSeq" id="WP_126574577.1">
    <property type="nucleotide sequence ID" value="NZ_RXZH01000005.1"/>
</dbReference>
<dbReference type="OrthoDB" id="6621790at2"/>
<comment type="caution">
    <text evidence="6">The sequence shown here is derived from an EMBL/GenBank/DDBJ whole genome shotgun (WGS) entry which is preliminary data.</text>
</comment>
<dbReference type="InterPro" id="IPR005119">
    <property type="entry name" value="LysR_subst-bd"/>
</dbReference>
<dbReference type="GO" id="GO:0003677">
    <property type="term" value="F:DNA binding"/>
    <property type="evidence" value="ECO:0007669"/>
    <property type="project" value="UniProtKB-KW"/>
</dbReference>
<keyword evidence="3" id="KW-0238">DNA-binding</keyword>
<evidence type="ECO:0000256" key="2">
    <source>
        <dbReference type="ARBA" id="ARBA00023015"/>
    </source>
</evidence>
<dbReference type="AlphaFoldDB" id="A0A3S0PMP9"/>
<proteinExistence type="inferred from homology"/>
<reference evidence="6 7" key="1">
    <citation type="submission" date="2018-12" db="EMBL/GenBank/DDBJ databases">
        <title>Vibrio sp. isolated from China Sea.</title>
        <authorList>
            <person name="Li Y."/>
        </authorList>
    </citation>
    <scope>NUCLEOTIDE SEQUENCE [LARGE SCALE GENOMIC DNA]</scope>
    <source>
        <strain evidence="6 7">BEI207</strain>
    </source>
</reference>
<dbReference type="Gene3D" id="1.10.10.10">
    <property type="entry name" value="Winged helix-like DNA-binding domain superfamily/Winged helix DNA-binding domain"/>
    <property type="match status" value="1"/>
</dbReference>
<dbReference type="PANTHER" id="PTHR30118">
    <property type="entry name" value="HTH-TYPE TRANSCRIPTIONAL REGULATOR LEUO-RELATED"/>
    <property type="match status" value="1"/>
</dbReference>
<keyword evidence="7" id="KW-1185">Reference proteome</keyword>
<dbReference type="PANTHER" id="PTHR30118:SF15">
    <property type="entry name" value="TRANSCRIPTIONAL REGULATORY PROTEIN"/>
    <property type="match status" value="1"/>
</dbReference>
<keyword evidence="4" id="KW-0804">Transcription</keyword>
<feature type="domain" description="HTH lysR-type" evidence="5">
    <location>
        <begin position="9"/>
        <end position="66"/>
    </location>
</feature>
<gene>
    <name evidence="6" type="ORF">EJ063_12295</name>
</gene>
<evidence type="ECO:0000259" key="5">
    <source>
        <dbReference type="PROSITE" id="PS50931"/>
    </source>
</evidence>
<name>A0A3S0PMP9_9VIBR</name>
<evidence type="ECO:0000256" key="1">
    <source>
        <dbReference type="ARBA" id="ARBA00009437"/>
    </source>
</evidence>
<evidence type="ECO:0000313" key="7">
    <source>
        <dbReference type="Proteomes" id="UP000268973"/>
    </source>
</evidence>
<evidence type="ECO:0000256" key="4">
    <source>
        <dbReference type="ARBA" id="ARBA00023163"/>
    </source>
</evidence>
<dbReference type="GO" id="GO:0003700">
    <property type="term" value="F:DNA-binding transcription factor activity"/>
    <property type="evidence" value="ECO:0007669"/>
    <property type="project" value="InterPro"/>
</dbReference>
<dbReference type="Proteomes" id="UP000268973">
    <property type="component" value="Unassembled WGS sequence"/>
</dbReference>
<protein>
    <submittedName>
        <fullName evidence="6">LysR family transcriptional regulator</fullName>
    </submittedName>
</protein>
<dbReference type="InterPro" id="IPR036388">
    <property type="entry name" value="WH-like_DNA-bd_sf"/>
</dbReference>
<dbReference type="SUPFAM" id="SSF46785">
    <property type="entry name" value="Winged helix' DNA-binding domain"/>
    <property type="match status" value="1"/>
</dbReference>
<evidence type="ECO:0000256" key="3">
    <source>
        <dbReference type="ARBA" id="ARBA00023125"/>
    </source>
</evidence>
<comment type="similarity">
    <text evidence="1">Belongs to the LysR transcriptional regulatory family.</text>
</comment>
<sequence>MREFNWKGVDLNLLVAFQALYQTKSVSQAAEHCFVSQSAMSHTLQRMRTLFDDPLFERAGIKMEPTLRSHEIAPLIDRLLGSIKNDLLIKKHFSPQTYQGAWRIGLTDYAEQLFAPQLYDALKSAAPQSQVSFYNVNRSNYLDIAESEKLDVVIGSIDNLNRRFLSEHLYTEQHLCLFDPQAMTLPSPLTLEAFVSVEHALVSPDGSLQTQVDKRLSKLGYERRVGVASRNFLTVRRLLLGRQLICIVPKRFAEMETHSHGLMTAATPVEVPDFDIRLLYLKSNQYEEKSICLRQIVTDIVR</sequence>
<accession>A0A3S0PMP9</accession>
<keyword evidence="2" id="KW-0805">Transcription regulation</keyword>
<dbReference type="InterPro" id="IPR050389">
    <property type="entry name" value="LysR-type_TF"/>
</dbReference>
<dbReference type="EMBL" id="RXZH01000005">
    <property type="protein sequence ID" value="RTZ15236.1"/>
    <property type="molecule type" value="Genomic_DNA"/>
</dbReference>
<dbReference type="PROSITE" id="PS50931">
    <property type="entry name" value="HTH_LYSR"/>
    <property type="match status" value="1"/>
</dbReference>
<dbReference type="InterPro" id="IPR036390">
    <property type="entry name" value="WH_DNA-bd_sf"/>
</dbReference>